<evidence type="ECO:0000313" key="2">
    <source>
        <dbReference type="Proteomes" id="UP000199421"/>
    </source>
</evidence>
<organism evidence="1 2">
    <name type="scientific">Olivibacter domesticus</name>
    <name type="common">Pseudosphingobacterium domesticum</name>
    <dbReference type="NCBI Taxonomy" id="407022"/>
    <lineage>
        <taxon>Bacteria</taxon>
        <taxon>Pseudomonadati</taxon>
        <taxon>Bacteroidota</taxon>
        <taxon>Sphingobacteriia</taxon>
        <taxon>Sphingobacteriales</taxon>
        <taxon>Sphingobacteriaceae</taxon>
        <taxon>Olivibacter</taxon>
    </lineage>
</organism>
<dbReference type="InterPro" id="IPR011042">
    <property type="entry name" value="6-blade_b-propeller_TolB-like"/>
</dbReference>
<proteinExistence type="predicted"/>
<dbReference type="STRING" id="407022.SAMN05661044_04735"/>
<dbReference type="EMBL" id="FOAF01000009">
    <property type="protein sequence ID" value="SEM26769.1"/>
    <property type="molecule type" value="Genomic_DNA"/>
</dbReference>
<reference evidence="2" key="1">
    <citation type="submission" date="2016-10" db="EMBL/GenBank/DDBJ databases">
        <authorList>
            <person name="Varghese N."/>
            <person name="Submissions S."/>
        </authorList>
    </citation>
    <scope>NUCLEOTIDE SEQUENCE [LARGE SCALE GENOMIC DNA]</scope>
    <source>
        <strain evidence="2">DSM 18733</strain>
    </source>
</reference>
<dbReference type="Proteomes" id="UP000199421">
    <property type="component" value="Unassembled WGS sequence"/>
</dbReference>
<name>A0A1H7X0W6_OLID1</name>
<dbReference type="Gene3D" id="2.120.10.30">
    <property type="entry name" value="TolB, C-terminal domain"/>
    <property type="match status" value="1"/>
</dbReference>
<protein>
    <submittedName>
        <fullName evidence="1">Uncharacterized protein</fullName>
    </submittedName>
</protein>
<sequence length="952" mass="110414">MNVYKTHIILKINILTIIISTLISHRVNAQIFDDYQNPPSVNWKQINTASFQVIYPAEFEEEAQRLTNKMEQTIRDLQKSISIKPRKISIILQNRDVVSNGFVQLAPRRSEFSTTPPQEMDYQDWLNSLAVHELRHVVQFDKLTGYLKPPLFEQLALAIFGITLPPWFYEGDAVGIETALSSAGRGRLPSWEMPFRTNTLSGIKYSYQKDFFGSLKNITPGYYQLGYFMTTKMRNDYGGNFLDSLLTNIKKNPIRPYNFSRSLQKFTGHNTKRWHSETVGELDSLWRHQLAKTQPINYPVFPQEQKQEVMDFLLPQMLPNGKILAIQRSYHSVPRIVCIDSQNVVTEIIKTGIQTQAHFSYNANKITWDEMRYDKRYLKQTFHVINVLDLKTNRYKQLTHKTRFFAPTLSHQGDSVAAVEINLRNDVSLVILNSNTGKELNRIKIPEGIVLQSPYFKEDGKKVITIARSQKGTNLMEIDLQTNAFTFLIDWQQQQMERPIYTSFGILFKSHFNGIDNIYLLSGPLKTIKQVTNVAFGAFNPSYNEHRATLLFNNYQPTGYLISQVKIDKNKLDSTTKNQNHFINYFKPLLSQENPKDTIMPVEQKIFASSAYNEVKHLFNFHSISPVGDDISSIDNFDLGLQLMSDNMLNTFSTRIGFNYDQNTSRSDYFVSASFKKWFPKISVQYRNQAQLSSIRSQNNSNERIPLRWREHYTEIKTTIPLTFNRLNTIYSTGLAIGTSYTKRYQISIPNLNIANFDKVNFPLLVQYYFNRNERRSVQDLAPKWGQNFNFIYRNLAFDKRLSGAIFSMKSTLYFPGLSNNHSLQTRFNFQQRSGDYSLTNDIPMISGYDQLASSKVNNTLFVDYRFPIAYPDWDIGPLAFVKRLKGGFFADFENFAQRTNFSPRTFGIELRADMNLLRFYLPNFDAGIRAIYVNESSPQKVIFTYGLSYTY</sequence>
<keyword evidence="2" id="KW-1185">Reference proteome</keyword>
<gene>
    <name evidence="1" type="ORF">SAMN05661044_04735</name>
</gene>
<evidence type="ECO:0000313" key="1">
    <source>
        <dbReference type="EMBL" id="SEM26769.1"/>
    </source>
</evidence>
<dbReference type="OrthoDB" id="9799878at2"/>
<dbReference type="AlphaFoldDB" id="A0A1H7X0W6"/>
<accession>A0A1H7X0W6</accession>
<dbReference type="SUPFAM" id="SSF82171">
    <property type="entry name" value="DPP6 N-terminal domain-like"/>
    <property type="match status" value="1"/>
</dbReference>
<dbReference type="RefSeq" id="WP_093329841.1">
    <property type="nucleotide sequence ID" value="NZ_FOAF01000009.1"/>
</dbReference>